<keyword evidence="4" id="KW-1133">Transmembrane helix</keyword>
<evidence type="ECO:0000256" key="3">
    <source>
        <dbReference type="ARBA" id="ARBA00022692"/>
    </source>
</evidence>
<organism evidence="6 7">
    <name type="scientific">Oryzias javanicus</name>
    <name type="common">Javanese ricefish</name>
    <name type="synonym">Aplocheilus javanicus</name>
    <dbReference type="NCBI Taxonomy" id="123683"/>
    <lineage>
        <taxon>Eukaryota</taxon>
        <taxon>Metazoa</taxon>
        <taxon>Chordata</taxon>
        <taxon>Craniata</taxon>
        <taxon>Vertebrata</taxon>
        <taxon>Euteleostomi</taxon>
        <taxon>Actinopterygii</taxon>
        <taxon>Neopterygii</taxon>
        <taxon>Teleostei</taxon>
        <taxon>Neoteleostei</taxon>
        <taxon>Acanthomorphata</taxon>
        <taxon>Ovalentaria</taxon>
        <taxon>Atherinomorphae</taxon>
        <taxon>Beloniformes</taxon>
        <taxon>Adrianichthyidae</taxon>
        <taxon>Oryziinae</taxon>
        <taxon>Oryzias</taxon>
    </lineage>
</organism>
<sequence length="169" mass="18773">MAAGTSSSLQNLSSSSCLLLNSHAHILQSYGALHSQDDCDCGELNGRRRRRTVASSSCSSLFSFHAGTLLHSHLTPDTSRFSLCRMHGSHCSVAPWRSRSSDLSDPCCADGQCRRSDSSQLALSDSPPTYRDARFFPSLIVHWSERGEDRREARRYHIRRGSACVERDL</sequence>
<evidence type="ECO:0000313" key="6">
    <source>
        <dbReference type="EMBL" id="RVE57282.1"/>
    </source>
</evidence>
<keyword evidence="7" id="KW-1185">Reference proteome</keyword>
<dbReference type="GO" id="GO:0016020">
    <property type="term" value="C:membrane"/>
    <property type="evidence" value="ECO:0007669"/>
    <property type="project" value="UniProtKB-SubCell"/>
</dbReference>
<name>A0A3S2TWU2_ORYJA</name>
<comment type="subcellular location">
    <subcellularLocation>
        <location evidence="1">Membrane</location>
        <topology evidence="1">Multi-pass membrane protein</topology>
    </subcellularLocation>
</comment>
<comment type="similarity">
    <text evidence="2">Belongs to the TMEM151 family.</text>
</comment>
<dbReference type="Pfam" id="PF14857">
    <property type="entry name" value="TMEM151"/>
    <property type="match status" value="1"/>
</dbReference>
<evidence type="ECO:0000256" key="1">
    <source>
        <dbReference type="ARBA" id="ARBA00004141"/>
    </source>
</evidence>
<evidence type="ECO:0000256" key="4">
    <source>
        <dbReference type="ARBA" id="ARBA00022989"/>
    </source>
</evidence>
<protein>
    <submittedName>
        <fullName evidence="6">Uncharacterized protein</fullName>
    </submittedName>
</protein>
<dbReference type="InterPro" id="IPR026767">
    <property type="entry name" value="Tmem151"/>
</dbReference>
<accession>A0A3S2TWU2</accession>
<dbReference type="AlphaFoldDB" id="A0A3S2TWU2"/>
<proteinExistence type="inferred from homology"/>
<reference evidence="6 7" key="1">
    <citation type="submission" date="2018-11" db="EMBL/GenBank/DDBJ databases">
        <authorList>
            <person name="Lopez-Roques C."/>
            <person name="Donnadieu C."/>
            <person name="Bouchez O."/>
            <person name="Klopp C."/>
            <person name="Cabau C."/>
            <person name="Zahm M."/>
        </authorList>
    </citation>
    <scope>NUCLEOTIDE SEQUENCE [LARGE SCALE GENOMIC DNA]</scope>
    <source>
        <strain evidence="6">RS831</strain>
        <tissue evidence="6">Whole body</tissue>
    </source>
</reference>
<reference evidence="6 7" key="2">
    <citation type="submission" date="2019-01" db="EMBL/GenBank/DDBJ databases">
        <title>A chromosome length genome reference of the Java medaka (oryzias javanicus).</title>
        <authorList>
            <person name="Herpin A."/>
            <person name="Takehana Y."/>
            <person name="Naruse K."/>
            <person name="Ansai S."/>
            <person name="Kawaguchi M."/>
        </authorList>
    </citation>
    <scope>NUCLEOTIDE SEQUENCE [LARGE SCALE GENOMIC DNA]</scope>
    <source>
        <strain evidence="6">RS831</strain>
        <tissue evidence="6">Whole body</tissue>
    </source>
</reference>
<gene>
    <name evidence="6" type="ORF">OJAV_G00214620</name>
</gene>
<dbReference type="EMBL" id="CM012458">
    <property type="protein sequence ID" value="RVE57282.1"/>
    <property type="molecule type" value="Genomic_DNA"/>
</dbReference>
<evidence type="ECO:0000256" key="5">
    <source>
        <dbReference type="ARBA" id="ARBA00023136"/>
    </source>
</evidence>
<keyword evidence="3" id="KW-0812">Transmembrane</keyword>
<keyword evidence="5" id="KW-0472">Membrane</keyword>
<evidence type="ECO:0000313" key="7">
    <source>
        <dbReference type="Proteomes" id="UP000283210"/>
    </source>
</evidence>
<evidence type="ECO:0000256" key="2">
    <source>
        <dbReference type="ARBA" id="ARBA00009583"/>
    </source>
</evidence>
<dbReference type="Proteomes" id="UP000283210">
    <property type="component" value="Chromosome 22"/>
</dbReference>